<dbReference type="AlphaFoldDB" id="A0A164NFY9"/>
<dbReference type="EMBL" id="KV419446">
    <property type="protein sequence ID" value="KZS87671.1"/>
    <property type="molecule type" value="Genomic_DNA"/>
</dbReference>
<evidence type="ECO:0000313" key="1">
    <source>
        <dbReference type="EMBL" id="KZS87671.1"/>
    </source>
</evidence>
<evidence type="ECO:0000313" key="2">
    <source>
        <dbReference type="Proteomes" id="UP000076722"/>
    </source>
</evidence>
<sequence length="225" mass="24651">MPITDYLPTNTWPAASAKGDFLFTIYRLAVAIILAWQSEPEMMASPLHDIARHSPPFTKMWAQLEPLRMLATLTLRLAIFIRINGGLELLSSSKDCTAISQRIRGISSSPRPTPSPTSLIAISHIVERHRNVPGLDMVSPDPGGRRRLRILRLRGLRSVAVFADAESSGLLVRCPAFSVIPTIKGAAFLGVAKASGEELLPQSCSEYTSTSLPERVQWRGPVLDI</sequence>
<keyword evidence="2" id="KW-1185">Reference proteome</keyword>
<organism evidence="1 2">
    <name type="scientific">Sistotremastrum niveocremeum HHB9708</name>
    <dbReference type="NCBI Taxonomy" id="1314777"/>
    <lineage>
        <taxon>Eukaryota</taxon>
        <taxon>Fungi</taxon>
        <taxon>Dikarya</taxon>
        <taxon>Basidiomycota</taxon>
        <taxon>Agaricomycotina</taxon>
        <taxon>Agaricomycetes</taxon>
        <taxon>Sistotremastrales</taxon>
        <taxon>Sistotremastraceae</taxon>
        <taxon>Sertulicium</taxon>
        <taxon>Sertulicium niveocremeum</taxon>
    </lineage>
</organism>
<dbReference type="Proteomes" id="UP000076722">
    <property type="component" value="Unassembled WGS sequence"/>
</dbReference>
<proteinExistence type="predicted"/>
<accession>A0A164NFY9</accession>
<reference evidence="1 2" key="1">
    <citation type="journal article" date="2016" name="Mol. Biol. Evol.">
        <title>Comparative Genomics of Early-Diverging Mushroom-Forming Fungi Provides Insights into the Origins of Lignocellulose Decay Capabilities.</title>
        <authorList>
            <person name="Nagy L.G."/>
            <person name="Riley R."/>
            <person name="Tritt A."/>
            <person name="Adam C."/>
            <person name="Daum C."/>
            <person name="Floudas D."/>
            <person name="Sun H."/>
            <person name="Yadav J.S."/>
            <person name="Pangilinan J."/>
            <person name="Larsson K.H."/>
            <person name="Matsuura K."/>
            <person name="Barry K."/>
            <person name="Labutti K."/>
            <person name="Kuo R."/>
            <person name="Ohm R.A."/>
            <person name="Bhattacharya S.S."/>
            <person name="Shirouzu T."/>
            <person name="Yoshinaga Y."/>
            <person name="Martin F.M."/>
            <person name="Grigoriev I.V."/>
            <person name="Hibbett D.S."/>
        </authorList>
    </citation>
    <scope>NUCLEOTIDE SEQUENCE [LARGE SCALE GENOMIC DNA]</scope>
    <source>
        <strain evidence="1 2">HHB9708</strain>
    </source>
</reference>
<protein>
    <submittedName>
        <fullName evidence="1">Uncharacterized protein</fullName>
    </submittedName>
</protein>
<gene>
    <name evidence="1" type="ORF">SISNIDRAFT_490905</name>
</gene>
<name>A0A164NFY9_9AGAM</name>